<dbReference type="InterPro" id="IPR006502">
    <property type="entry name" value="PDDEXK-like"/>
</dbReference>
<dbReference type="Proteomes" id="UP000238479">
    <property type="component" value="Chromosome 6"/>
</dbReference>
<organism evidence="2 3">
    <name type="scientific">Rosa chinensis</name>
    <name type="common">China rose</name>
    <dbReference type="NCBI Taxonomy" id="74649"/>
    <lineage>
        <taxon>Eukaryota</taxon>
        <taxon>Viridiplantae</taxon>
        <taxon>Streptophyta</taxon>
        <taxon>Embryophyta</taxon>
        <taxon>Tracheophyta</taxon>
        <taxon>Spermatophyta</taxon>
        <taxon>Magnoliopsida</taxon>
        <taxon>eudicotyledons</taxon>
        <taxon>Gunneridae</taxon>
        <taxon>Pentapetalae</taxon>
        <taxon>rosids</taxon>
        <taxon>fabids</taxon>
        <taxon>Rosales</taxon>
        <taxon>Rosaceae</taxon>
        <taxon>Rosoideae</taxon>
        <taxon>Rosoideae incertae sedis</taxon>
        <taxon>Rosa</taxon>
    </lineage>
</organism>
<accession>A0A2P6PVM1</accession>
<evidence type="ECO:0000313" key="2">
    <source>
        <dbReference type="EMBL" id="PRQ25987.1"/>
    </source>
</evidence>
<dbReference type="Gramene" id="PRQ25987">
    <property type="protein sequence ID" value="PRQ25987"/>
    <property type="gene ID" value="RchiOBHm_Chr6g0289671"/>
</dbReference>
<dbReference type="AlphaFoldDB" id="A0A2P6PVM1"/>
<evidence type="ECO:0000256" key="1">
    <source>
        <dbReference type="SAM" id="MobiDB-lite"/>
    </source>
</evidence>
<feature type="compositionally biased region" description="Acidic residues" evidence="1">
    <location>
        <begin position="350"/>
        <end position="362"/>
    </location>
</feature>
<evidence type="ECO:0008006" key="4">
    <source>
        <dbReference type="Google" id="ProtNLM"/>
    </source>
</evidence>
<dbReference type="NCBIfam" id="TIGR01615">
    <property type="entry name" value="A_thal_3542"/>
    <property type="match status" value="1"/>
</dbReference>
<evidence type="ECO:0000313" key="3">
    <source>
        <dbReference type="Proteomes" id="UP000238479"/>
    </source>
</evidence>
<dbReference type="OrthoDB" id="691424at2759"/>
<keyword evidence="3" id="KW-1185">Reference proteome</keyword>
<protein>
    <recommendedName>
        <fullName evidence="4">DUF506 family protein</fullName>
    </recommendedName>
</protein>
<dbReference type="EMBL" id="PDCK01000044">
    <property type="protein sequence ID" value="PRQ25987.1"/>
    <property type="molecule type" value="Genomic_DNA"/>
</dbReference>
<dbReference type="Pfam" id="PF04720">
    <property type="entry name" value="PDDEXK_6"/>
    <property type="match status" value="1"/>
</dbReference>
<dbReference type="PANTHER" id="PTHR31579">
    <property type="entry name" value="OS03G0796600 PROTEIN"/>
    <property type="match status" value="1"/>
</dbReference>
<gene>
    <name evidence="2" type="ORF">RchiOBHm_Chr6g0289671</name>
</gene>
<name>A0A2P6PVM1_ROSCH</name>
<dbReference type="PANTHER" id="PTHR31579:SF14">
    <property type="entry name" value="RNA POLYMERASE SUBUNIT BETA-BETA PROTEIN, PUTATIVE (DUF506)-RELATED"/>
    <property type="match status" value="1"/>
</dbReference>
<reference evidence="2 3" key="1">
    <citation type="journal article" date="2018" name="Nat. Genet.">
        <title>The Rosa genome provides new insights in the design of modern roses.</title>
        <authorList>
            <person name="Bendahmane M."/>
        </authorList>
    </citation>
    <scope>NUCLEOTIDE SEQUENCE [LARGE SCALE GENOMIC DNA]</scope>
    <source>
        <strain evidence="3">cv. Old Blush</strain>
    </source>
</reference>
<feature type="region of interest" description="Disordered" evidence="1">
    <location>
        <begin position="343"/>
        <end position="362"/>
    </location>
</feature>
<comment type="caution">
    <text evidence="2">The sequence shown here is derived from an EMBL/GenBank/DDBJ whole genome shotgun (WGS) entry which is preliminary data.</text>
</comment>
<sequence>MPFPMKIQPIESHAGPVEAETRFEPVKPVAKSRFKRLFERQFTSVLRTTTPAAAAAAEEKVVVCGVEELHFNKDGFTDLAGGEFEPSSVCLANMVQNFIEESNEKQSSARCSRNRCNCFNGNCDDSSDDESEPFGFGDSNLASSGEACELLKSLVSCPSLCERNLLADTARIVEKNKMCKRKDDNGRLVVTDNLLALGYDASVCKTRWEKSPSYPSGEYEYIDVIVNGERLLIDVDFRSEFEIARPTKSYKAILQALPYIFVGKPDRLRRIIGIVSEAAKQSLKKKGMHIPPWRKAEYIKAKWLSPHTRPTVSVNSSPDSLPEKTETQSLIKSMEFEQSRTELAKSVDSSEPEESVFEFSEGEEEKAVVKEWKPPEVKPRISSGVKIVTGLASVMEDENEP</sequence>
<dbReference type="OMA" id="VVKEWKP"/>
<proteinExistence type="predicted"/>
<dbReference type="STRING" id="74649.A0A2P6PVM1"/>